<dbReference type="InterPro" id="IPR027417">
    <property type="entry name" value="P-loop_NTPase"/>
</dbReference>
<dbReference type="Gene3D" id="3.40.50.300">
    <property type="entry name" value="P-loop containing nucleotide triphosphate hydrolases"/>
    <property type="match status" value="1"/>
</dbReference>
<evidence type="ECO:0000313" key="4">
    <source>
        <dbReference type="Proteomes" id="UP000313390"/>
    </source>
</evidence>
<accession>A0A5C5CJL2</accession>
<name>A0A5C5CJL2_9HYPH</name>
<dbReference type="Pfam" id="PF13401">
    <property type="entry name" value="AAA_22"/>
    <property type="match status" value="1"/>
</dbReference>
<dbReference type="InterPro" id="IPR049945">
    <property type="entry name" value="AAA_22"/>
</dbReference>
<dbReference type="Proteomes" id="UP000313390">
    <property type="component" value="Unassembled WGS sequence"/>
</dbReference>
<proteinExistence type="predicted"/>
<sequence>MMMTDQGKTDLHDFSDDDFLNAITQRFPYKQRAIRDSLEKVKSVYVRSPRDKVLEKDLDRFLVSMLAKQGERRDDGRALFITGESGAGKTRMIAQLLEKNELLQPMQTSFGIVNPVATVRLMGPCTLRLLGKNILETIGYPIRQRMEQGELWDMLPNQLRQRRVLLIYVDETQHMLRHTTGDSERKNLAKAFKGVMNYAPWPVSFIMSGMPETVEMAQLDEQIERRSSFCRIPEIEMPEGRPLIERILIEMTSVIDMDATKVTQSDLPERIAHTARYQFGRVTQVVLAAIQVALEAGRTSLGRDDFARAYIHHSQARGYDEMNPFLVDDWQRLNPGAFLVDSRD</sequence>
<reference evidence="3 4" key="1">
    <citation type="journal article" date="2011" name="Int. J. Syst. Evol. Microbiol.">
        <title>Ochrobactrum pecoris sp. nov., isolated from farm animals.</title>
        <authorList>
            <person name="Kampfer P."/>
            <person name="Huber B."/>
            <person name="Busse H.J."/>
            <person name="Scholz H.C."/>
            <person name="Tomaso H."/>
            <person name="Hotzel H."/>
            <person name="Melzer F."/>
        </authorList>
    </citation>
    <scope>NUCLEOTIDE SEQUENCE [LARGE SCALE GENOMIC DNA]</scope>
    <source>
        <strain evidence="3 4">08RB2639</strain>
    </source>
</reference>
<dbReference type="EMBL" id="VEWK01000007">
    <property type="protein sequence ID" value="TNV11285.1"/>
    <property type="molecule type" value="Genomic_DNA"/>
</dbReference>
<reference evidence="2 5" key="3">
    <citation type="submission" date="2020-08" db="EMBL/GenBank/DDBJ databases">
        <title>Genomic Encyclopedia of Type Strains, Phase IV (KMG-IV): sequencing the most valuable type-strain genomes for metagenomic binning, comparative biology and taxonomic classification.</title>
        <authorList>
            <person name="Goeker M."/>
        </authorList>
    </citation>
    <scope>NUCLEOTIDE SEQUENCE [LARGE SCALE GENOMIC DNA]</scope>
    <source>
        <strain evidence="2 5">DSM 23868</strain>
    </source>
</reference>
<evidence type="ECO:0000313" key="5">
    <source>
        <dbReference type="Proteomes" id="UP000553980"/>
    </source>
</evidence>
<dbReference type="GO" id="GO:0005524">
    <property type="term" value="F:ATP binding"/>
    <property type="evidence" value="ECO:0007669"/>
    <property type="project" value="UniProtKB-KW"/>
</dbReference>
<dbReference type="RefSeq" id="WP_140021304.1">
    <property type="nucleotide sequence ID" value="NZ_JACIEX010000007.1"/>
</dbReference>
<evidence type="ECO:0000313" key="3">
    <source>
        <dbReference type="EMBL" id="TNV11285.1"/>
    </source>
</evidence>
<evidence type="ECO:0000313" key="2">
    <source>
        <dbReference type="EMBL" id="MBB4094778.1"/>
    </source>
</evidence>
<dbReference type="AlphaFoldDB" id="A0A5C5CJL2"/>
<comment type="caution">
    <text evidence="3">The sequence shown here is derived from an EMBL/GenBank/DDBJ whole genome shotgun (WGS) entry which is preliminary data.</text>
</comment>
<feature type="domain" description="ORC1/DEAH AAA+ ATPase" evidence="1">
    <location>
        <begin position="75"/>
        <end position="214"/>
    </location>
</feature>
<dbReference type="SUPFAM" id="SSF52540">
    <property type="entry name" value="P-loop containing nucleoside triphosphate hydrolases"/>
    <property type="match status" value="1"/>
</dbReference>
<dbReference type="Proteomes" id="UP000553980">
    <property type="component" value="Unassembled WGS sequence"/>
</dbReference>
<keyword evidence="3" id="KW-0547">Nucleotide-binding</keyword>
<evidence type="ECO:0000259" key="1">
    <source>
        <dbReference type="Pfam" id="PF13401"/>
    </source>
</evidence>
<gene>
    <name evidence="3" type="ORF">FIB18_14005</name>
    <name evidence="2" type="ORF">GGQ79_003313</name>
</gene>
<dbReference type="EMBL" id="JACIEX010000007">
    <property type="protein sequence ID" value="MBB4094778.1"/>
    <property type="molecule type" value="Genomic_DNA"/>
</dbReference>
<keyword evidence="5" id="KW-1185">Reference proteome</keyword>
<organism evidence="3 4">
    <name type="scientific">Brucella pecoris</name>
    <dbReference type="NCBI Taxonomy" id="867683"/>
    <lineage>
        <taxon>Bacteria</taxon>
        <taxon>Pseudomonadati</taxon>
        <taxon>Pseudomonadota</taxon>
        <taxon>Alphaproteobacteria</taxon>
        <taxon>Hyphomicrobiales</taxon>
        <taxon>Brucellaceae</taxon>
        <taxon>Brucella/Ochrobactrum group</taxon>
        <taxon>Brucella</taxon>
    </lineage>
</organism>
<keyword evidence="3" id="KW-0067">ATP-binding</keyword>
<reference evidence="3" key="2">
    <citation type="submission" date="2019-06" db="EMBL/GenBank/DDBJ databases">
        <authorList>
            <person name="Hu M."/>
        </authorList>
    </citation>
    <scope>NUCLEOTIDE SEQUENCE</scope>
    <source>
        <strain evidence="3">08RB2639</strain>
    </source>
</reference>
<protein>
    <submittedName>
        <fullName evidence="3">ATP-binding protein</fullName>
    </submittedName>
</protein>